<evidence type="ECO:0000313" key="6">
    <source>
        <dbReference type="Proteomes" id="UP001161325"/>
    </source>
</evidence>
<dbReference type="Proteomes" id="UP001161325">
    <property type="component" value="Unassembled WGS sequence"/>
</dbReference>
<protein>
    <recommendedName>
        <fullName evidence="3">SsrA-binding protein</fullName>
    </recommendedName>
    <alternativeName>
        <fullName evidence="3">Small protein B</fullName>
    </alternativeName>
</protein>
<feature type="region of interest" description="Disordered" evidence="4">
    <location>
        <begin position="132"/>
        <end position="160"/>
    </location>
</feature>
<dbReference type="InterPro" id="IPR023620">
    <property type="entry name" value="SmpB"/>
</dbReference>
<evidence type="ECO:0000256" key="3">
    <source>
        <dbReference type="HAMAP-Rule" id="MF_00023"/>
    </source>
</evidence>
<dbReference type="PANTHER" id="PTHR30308:SF2">
    <property type="entry name" value="SSRA-BINDING PROTEIN"/>
    <property type="match status" value="1"/>
</dbReference>
<dbReference type="HAMAP" id="MF_00023">
    <property type="entry name" value="SmpB"/>
    <property type="match status" value="1"/>
</dbReference>
<dbReference type="PANTHER" id="PTHR30308">
    <property type="entry name" value="TMRNA-BINDING COMPONENT OF TRANS-TRANSLATION TAGGING COMPLEX"/>
    <property type="match status" value="1"/>
</dbReference>
<dbReference type="AlphaFoldDB" id="A0AA37Q6Q9"/>
<dbReference type="EMBL" id="BRXS01000006">
    <property type="protein sequence ID" value="GLC27575.1"/>
    <property type="molecule type" value="Genomic_DNA"/>
</dbReference>
<evidence type="ECO:0000313" key="5">
    <source>
        <dbReference type="EMBL" id="GLC27575.1"/>
    </source>
</evidence>
<sequence length="160" mass="18050">MAKSAQHGDQKSADGSIARNKRARHDYHILETWEAGIALLGTEVKALRDGRANLTDAYGVVKDGEVFLLNLHIGHYGMGGGFNHEPTRTRKLLLHRKEIRKMIGAVERQGLTLVPLDLYFKNGRAKVALALGKGKKEHDKRQDLRKKDDERDMARFARAR</sequence>
<comment type="function">
    <text evidence="3">Required for rescue of stalled ribosomes mediated by trans-translation. Binds to transfer-messenger RNA (tmRNA), required for stable association of tmRNA with ribosomes. tmRNA and SmpB together mimic tRNA shape, replacing the anticodon stem-loop with SmpB. tmRNA is encoded by the ssrA gene; the 2 termini fold to resemble tRNA(Ala) and it encodes a 'tag peptide', a short internal open reading frame. During trans-translation Ala-aminoacylated tmRNA acts like a tRNA, entering the A-site of stalled ribosomes, displacing the stalled mRNA. The ribosome then switches to translate the ORF on the tmRNA; the nascent peptide is terminated with the 'tag peptide' encoded by the tmRNA and targeted for degradation. The ribosome is freed to recommence translation, which seems to be the essential function of trans-translation.</text>
</comment>
<name>A0AA37Q6Q9_9BACT</name>
<dbReference type="GO" id="GO:0005829">
    <property type="term" value="C:cytosol"/>
    <property type="evidence" value="ECO:0007669"/>
    <property type="project" value="TreeGrafter"/>
</dbReference>
<dbReference type="CDD" id="cd09294">
    <property type="entry name" value="SmpB"/>
    <property type="match status" value="1"/>
</dbReference>
<comment type="caution">
    <text evidence="5">The sequence shown here is derived from an EMBL/GenBank/DDBJ whole genome shotgun (WGS) entry which is preliminary data.</text>
</comment>
<keyword evidence="2 3" id="KW-0694">RNA-binding</keyword>
<feature type="compositionally biased region" description="Basic and acidic residues" evidence="4">
    <location>
        <begin position="134"/>
        <end position="160"/>
    </location>
</feature>
<dbReference type="Gene3D" id="2.40.280.10">
    <property type="match status" value="1"/>
</dbReference>
<dbReference type="NCBIfam" id="TIGR00086">
    <property type="entry name" value="smpB"/>
    <property type="match status" value="1"/>
</dbReference>
<gene>
    <name evidence="3 5" type="primary">smpB</name>
    <name evidence="5" type="ORF">rosag_40880</name>
</gene>
<dbReference type="SUPFAM" id="SSF74982">
    <property type="entry name" value="Small protein B (SmpB)"/>
    <property type="match status" value="1"/>
</dbReference>
<comment type="subcellular location">
    <subcellularLocation>
        <location evidence="3">Cytoplasm</location>
    </subcellularLocation>
    <text evidence="3">The tmRNA-SmpB complex associates with stalled 70S ribosomes.</text>
</comment>
<keyword evidence="6" id="KW-1185">Reference proteome</keyword>
<proteinExistence type="inferred from homology"/>
<keyword evidence="1 3" id="KW-0963">Cytoplasm</keyword>
<evidence type="ECO:0000256" key="4">
    <source>
        <dbReference type="SAM" id="MobiDB-lite"/>
    </source>
</evidence>
<organism evidence="5 6">
    <name type="scientific">Roseisolibacter agri</name>
    <dbReference type="NCBI Taxonomy" id="2014610"/>
    <lineage>
        <taxon>Bacteria</taxon>
        <taxon>Pseudomonadati</taxon>
        <taxon>Gemmatimonadota</taxon>
        <taxon>Gemmatimonadia</taxon>
        <taxon>Gemmatimonadales</taxon>
        <taxon>Gemmatimonadaceae</taxon>
        <taxon>Roseisolibacter</taxon>
    </lineage>
</organism>
<dbReference type="InterPro" id="IPR000037">
    <property type="entry name" value="SsrA-bd_prot"/>
</dbReference>
<accession>A0AA37Q6Q9</accession>
<dbReference type="GO" id="GO:0070930">
    <property type="term" value="P:trans-translation-dependent protein tagging"/>
    <property type="evidence" value="ECO:0007669"/>
    <property type="project" value="TreeGrafter"/>
</dbReference>
<dbReference type="PROSITE" id="PS01317">
    <property type="entry name" value="SSRP"/>
    <property type="match status" value="1"/>
</dbReference>
<reference evidence="5" key="1">
    <citation type="submission" date="2022-08" db="EMBL/GenBank/DDBJ databases">
        <title>Draft genome sequencing of Roseisolibacter agri AW1220.</title>
        <authorList>
            <person name="Tobiishi Y."/>
            <person name="Tonouchi A."/>
        </authorList>
    </citation>
    <scope>NUCLEOTIDE SEQUENCE</scope>
    <source>
        <strain evidence="5">AW1220</strain>
    </source>
</reference>
<dbReference type="GO" id="GO:0070929">
    <property type="term" value="P:trans-translation"/>
    <property type="evidence" value="ECO:0007669"/>
    <property type="project" value="UniProtKB-UniRule"/>
</dbReference>
<comment type="similarity">
    <text evidence="3">Belongs to the SmpB family.</text>
</comment>
<dbReference type="GO" id="GO:0003723">
    <property type="term" value="F:RNA binding"/>
    <property type="evidence" value="ECO:0007669"/>
    <property type="project" value="UniProtKB-UniRule"/>
</dbReference>
<evidence type="ECO:0000256" key="2">
    <source>
        <dbReference type="ARBA" id="ARBA00022884"/>
    </source>
</evidence>
<dbReference type="NCBIfam" id="NF003843">
    <property type="entry name" value="PRK05422.1"/>
    <property type="match status" value="1"/>
</dbReference>
<dbReference type="InterPro" id="IPR020081">
    <property type="entry name" value="SsrA-bd_prot_CS"/>
</dbReference>
<evidence type="ECO:0000256" key="1">
    <source>
        <dbReference type="ARBA" id="ARBA00022490"/>
    </source>
</evidence>
<dbReference type="RefSeq" id="WP_284352011.1">
    <property type="nucleotide sequence ID" value="NZ_BRXS01000006.1"/>
</dbReference>
<dbReference type="Pfam" id="PF01668">
    <property type="entry name" value="SmpB"/>
    <property type="match status" value="1"/>
</dbReference>